<proteinExistence type="inferred from homology"/>
<sequence>MNDLTFVLPAEKHSSTICDVPIEENKGYYLPAPKGKHFDILCHHSVYNRSTIQRILPKDTVYIAIVREPFARFVSAILFFRKDYKEKYLTSIKSDNVISTFLANPRKYEPKGMARSFTNNRMAYDFGLAPKDIKNKSKEKISKFIEKIDNEFDLVMVLEYLDESLILMKRMLNWSLNDILYLGISNAGITNKTAATQNVTEVDVNRHKAWESIDYILYEHFLTKLKRIIAIQDDTFEKELEDFRRARLKVTKYCHGGKLAKDLDIKTFHLKQELRVRPYDCTILKKGAFAYFKMLKQTKEGSKKSKTGSNRKRIIPRMLTNYQIQRKIPRRKINVVRVK</sequence>
<keyword evidence="11" id="KW-1185">Reference proteome</keyword>
<evidence type="ECO:0000313" key="10">
    <source>
        <dbReference type="EMBL" id="KAK3083277.1"/>
    </source>
</evidence>
<dbReference type="PANTHER" id="PTHR14647:SF87">
    <property type="entry name" value="PUTATIVE-RELATED"/>
    <property type="match status" value="1"/>
</dbReference>
<organism evidence="10 11">
    <name type="scientific">Pinctada imbricata</name>
    <name type="common">Atlantic pearl-oyster</name>
    <name type="synonym">Pinctada martensii</name>
    <dbReference type="NCBI Taxonomy" id="66713"/>
    <lineage>
        <taxon>Eukaryota</taxon>
        <taxon>Metazoa</taxon>
        <taxon>Spiralia</taxon>
        <taxon>Lophotrochozoa</taxon>
        <taxon>Mollusca</taxon>
        <taxon>Bivalvia</taxon>
        <taxon>Autobranchia</taxon>
        <taxon>Pteriomorphia</taxon>
        <taxon>Pterioida</taxon>
        <taxon>Pterioidea</taxon>
        <taxon>Pteriidae</taxon>
        <taxon>Pinctada</taxon>
    </lineage>
</organism>
<dbReference type="GO" id="GO:0009247">
    <property type="term" value="P:glycolipid biosynthetic process"/>
    <property type="evidence" value="ECO:0007669"/>
    <property type="project" value="InterPro"/>
</dbReference>
<keyword evidence="5" id="KW-0735">Signal-anchor</keyword>
<evidence type="ECO:0000256" key="7">
    <source>
        <dbReference type="ARBA" id="ARBA00023034"/>
    </source>
</evidence>
<comment type="similarity">
    <text evidence="2">Belongs to the galactose-3-O-sulfotransferase family.</text>
</comment>
<name>A0AA88XLG0_PINIB</name>
<keyword evidence="9" id="KW-0325">Glycoprotein</keyword>
<dbReference type="Gene3D" id="3.40.50.300">
    <property type="entry name" value="P-loop containing nucleotide triphosphate hydrolases"/>
    <property type="match status" value="1"/>
</dbReference>
<reference evidence="10" key="1">
    <citation type="submission" date="2019-08" db="EMBL/GenBank/DDBJ databases">
        <title>The improved chromosome-level genome for the pearl oyster Pinctada fucata martensii using PacBio sequencing and Hi-C.</title>
        <authorList>
            <person name="Zheng Z."/>
        </authorList>
    </citation>
    <scope>NUCLEOTIDE SEQUENCE</scope>
    <source>
        <strain evidence="10">ZZ-2019</strain>
        <tissue evidence="10">Adductor muscle</tissue>
    </source>
</reference>
<dbReference type="GO" id="GO:0001733">
    <property type="term" value="F:galactosylceramide sulfotransferase activity"/>
    <property type="evidence" value="ECO:0007669"/>
    <property type="project" value="InterPro"/>
</dbReference>
<dbReference type="AlphaFoldDB" id="A0AA88XLG0"/>
<dbReference type="InterPro" id="IPR027417">
    <property type="entry name" value="P-loop_NTPase"/>
</dbReference>
<comment type="subcellular location">
    <subcellularLocation>
        <location evidence="1">Golgi apparatus membrane</location>
        <topology evidence="1">Single-pass type II membrane protein</topology>
    </subcellularLocation>
</comment>
<keyword evidence="6" id="KW-1133">Transmembrane helix</keyword>
<dbReference type="EMBL" id="VSWD01000014">
    <property type="protein sequence ID" value="KAK3083277.1"/>
    <property type="molecule type" value="Genomic_DNA"/>
</dbReference>
<evidence type="ECO:0000256" key="8">
    <source>
        <dbReference type="ARBA" id="ARBA00023136"/>
    </source>
</evidence>
<keyword evidence="4" id="KW-0812">Transmembrane</keyword>
<keyword evidence="7" id="KW-0333">Golgi apparatus</keyword>
<evidence type="ECO:0000256" key="5">
    <source>
        <dbReference type="ARBA" id="ARBA00022968"/>
    </source>
</evidence>
<evidence type="ECO:0000256" key="9">
    <source>
        <dbReference type="ARBA" id="ARBA00023180"/>
    </source>
</evidence>
<evidence type="ECO:0000313" key="11">
    <source>
        <dbReference type="Proteomes" id="UP001186944"/>
    </source>
</evidence>
<evidence type="ECO:0000256" key="6">
    <source>
        <dbReference type="ARBA" id="ARBA00022989"/>
    </source>
</evidence>
<evidence type="ECO:0008006" key="12">
    <source>
        <dbReference type="Google" id="ProtNLM"/>
    </source>
</evidence>
<dbReference type="Pfam" id="PF06990">
    <property type="entry name" value="Gal-3-0_sulfotr"/>
    <property type="match status" value="1"/>
</dbReference>
<accession>A0AA88XLG0</accession>
<evidence type="ECO:0000256" key="4">
    <source>
        <dbReference type="ARBA" id="ARBA00022692"/>
    </source>
</evidence>
<keyword evidence="3" id="KW-0808">Transferase</keyword>
<evidence type="ECO:0000256" key="2">
    <source>
        <dbReference type="ARBA" id="ARBA00008124"/>
    </source>
</evidence>
<protein>
    <recommendedName>
        <fullName evidence="12">Galactose-3-O-sulfotransferase 3</fullName>
    </recommendedName>
</protein>
<comment type="caution">
    <text evidence="10">The sequence shown here is derived from an EMBL/GenBank/DDBJ whole genome shotgun (WGS) entry which is preliminary data.</text>
</comment>
<keyword evidence="8" id="KW-0472">Membrane</keyword>
<gene>
    <name evidence="10" type="ORF">FSP39_018270</name>
</gene>
<evidence type="ECO:0000256" key="3">
    <source>
        <dbReference type="ARBA" id="ARBA00022679"/>
    </source>
</evidence>
<dbReference type="GO" id="GO:0000139">
    <property type="term" value="C:Golgi membrane"/>
    <property type="evidence" value="ECO:0007669"/>
    <property type="project" value="UniProtKB-SubCell"/>
</dbReference>
<dbReference type="InterPro" id="IPR009729">
    <property type="entry name" value="Gal-3-0_sulfotransfrase"/>
</dbReference>
<evidence type="ECO:0000256" key="1">
    <source>
        <dbReference type="ARBA" id="ARBA00004323"/>
    </source>
</evidence>
<dbReference type="PANTHER" id="PTHR14647">
    <property type="entry name" value="GALACTOSE-3-O-SULFOTRANSFERASE"/>
    <property type="match status" value="1"/>
</dbReference>
<dbReference type="Proteomes" id="UP001186944">
    <property type="component" value="Unassembled WGS sequence"/>
</dbReference>